<dbReference type="PANTHER" id="PTHR44688">
    <property type="entry name" value="DNA-BINDING TRANSCRIPTIONAL ACTIVATOR DEVR_DOSR"/>
    <property type="match status" value="1"/>
</dbReference>
<dbReference type="InterPro" id="IPR005143">
    <property type="entry name" value="TF_LuxR_autoind-bd_dom"/>
</dbReference>
<dbReference type="Gene3D" id="3.30.450.80">
    <property type="entry name" value="Transcription factor LuxR-like, autoinducer-binding domain"/>
    <property type="match status" value="1"/>
</dbReference>
<protein>
    <submittedName>
        <fullName evidence="5">HTH-type quorum sensing-dependent transcriptional regulator VjbR</fullName>
    </submittedName>
</protein>
<gene>
    <name evidence="5" type="primary">vjbR_1</name>
    <name evidence="5" type="ORF">DSM109990_00729</name>
</gene>
<proteinExistence type="predicted"/>
<dbReference type="SMART" id="SM00421">
    <property type="entry name" value="HTH_LUXR"/>
    <property type="match status" value="1"/>
</dbReference>
<accession>A0ABY3ZHA9</accession>
<dbReference type="SUPFAM" id="SSF46894">
    <property type="entry name" value="C-terminal effector domain of the bipartite response regulators"/>
    <property type="match status" value="1"/>
</dbReference>
<evidence type="ECO:0000259" key="4">
    <source>
        <dbReference type="PROSITE" id="PS50043"/>
    </source>
</evidence>
<reference evidence="6" key="1">
    <citation type="journal article" date="2022" name="Microorganisms">
        <title>Beyond the ABCs#Discovery of Three New Plasmid Types in Rhodobacterales (RepQ, RepY, RepW).</title>
        <authorList>
            <person name="Freese H.M."/>
            <person name="Ringel V."/>
            <person name="Overmann J."/>
            <person name="Petersen J."/>
        </authorList>
    </citation>
    <scope>NUCLEOTIDE SEQUENCE [LARGE SCALE GENOMIC DNA]</scope>
    <source>
        <strain evidence="6">DSM 109990</strain>
    </source>
</reference>
<sequence length="312" mass="33669">MVISGLQVGTGTFDTMEADVDVSDTLRHFTGEAFTSGFDKGGGGSVIRTTALGHGSGREMIDLSQHNPKTLDELVHGCHEAKTAATLLACGLAYYQLHGIDLVSYHGDSAGAPAILYRFAPTGAEEPQWHSQFLDIERLRDSPLGAMVRKQVLPVYWYDVVREARLTRSETLYMEGLLRRHPNGGISLKVHGPGGDSAVVGLGFAAKQARLSPSALYKLLCAAQIAHLRYCVLAESQSPRNFGLSPREVEVLEWIATGKSNGVIAEILGISPHTVDTIVRRIFSKLDVNDRTTAAIRGLGTGLLRRPKDAAP</sequence>
<evidence type="ECO:0000313" key="5">
    <source>
        <dbReference type="EMBL" id="UOA13936.1"/>
    </source>
</evidence>
<dbReference type="InterPro" id="IPR036388">
    <property type="entry name" value="WH-like_DNA-bd_sf"/>
</dbReference>
<evidence type="ECO:0000313" key="6">
    <source>
        <dbReference type="Proteomes" id="UP000831019"/>
    </source>
</evidence>
<evidence type="ECO:0000256" key="2">
    <source>
        <dbReference type="ARBA" id="ARBA00023125"/>
    </source>
</evidence>
<name>A0ABY3ZHA9_9RHOB</name>
<dbReference type="PRINTS" id="PR00038">
    <property type="entry name" value="HTHLUXR"/>
</dbReference>
<dbReference type="PROSITE" id="PS50043">
    <property type="entry name" value="HTH_LUXR_2"/>
    <property type="match status" value="1"/>
</dbReference>
<dbReference type="CDD" id="cd06170">
    <property type="entry name" value="LuxR_C_like"/>
    <property type="match status" value="1"/>
</dbReference>
<dbReference type="Pfam" id="PF00196">
    <property type="entry name" value="GerE"/>
    <property type="match status" value="1"/>
</dbReference>
<keyword evidence="6" id="KW-1185">Reference proteome</keyword>
<keyword evidence="3" id="KW-0804">Transcription</keyword>
<keyword evidence="1" id="KW-0805">Transcription regulation</keyword>
<dbReference type="Gene3D" id="1.10.10.10">
    <property type="entry name" value="Winged helix-like DNA-binding domain superfamily/Winged helix DNA-binding domain"/>
    <property type="match status" value="1"/>
</dbReference>
<dbReference type="InterPro" id="IPR000792">
    <property type="entry name" value="Tscrpt_reg_LuxR_C"/>
</dbReference>
<feature type="domain" description="HTH luxR-type" evidence="4">
    <location>
        <begin position="237"/>
        <end position="302"/>
    </location>
</feature>
<dbReference type="InterPro" id="IPR036693">
    <property type="entry name" value="TF_LuxR_autoind-bd_dom_sf"/>
</dbReference>
<evidence type="ECO:0000256" key="3">
    <source>
        <dbReference type="ARBA" id="ARBA00023163"/>
    </source>
</evidence>
<dbReference type="Pfam" id="PF03472">
    <property type="entry name" value="Autoind_bind"/>
    <property type="match status" value="1"/>
</dbReference>
<keyword evidence="2" id="KW-0238">DNA-binding</keyword>
<dbReference type="PROSITE" id="PS00622">
    <property type="entry name" value="HTH_LUXR_1"/>
    <property type="match status" value="1"/>
</dbReference>
<dbReference type="Proteomes" id="UP000831019">
    <property type="component" value="Chromosome"/>
</dbReference>
<dbReference type="EMBL" id="CP085144">
    <property type="protein sequence ID" value="UOA13936.1"/>
    <property type="molecule type" value="Genomic_DNA"/>
</dbReference>
<dbReference type="SUPFAM" id="SSF75516">
    <property type="entry name" value="Pheromone-binding domain of LuxR-like quorum-sensing transcription factors"/>
    <property type="match status" value="1"/>
</dbReference>
<evidence type="ECO:0000256" key="1">
    <source>
        <dbReference type="ARBA" id="ARBA00023015"/>
    </source>
</evidence>
<dbReference type="PANTHER" id="PTHR44688:SF16">
    <property type="entry name" value="DNA-BINDING TRANSCRIPTIONAL ACTIVATOR DEVR_DOSR"/>
    <property type="match status" value="1"/>
</dbReference>
<dbReference type="InterPro" id="IPR016032">
    <property type="entry name" value="Sig_transdc_resp-reg_C-effctor"/>
</dbReference>
<organism evidence="5 6">
    <name type="scientific">Sulfitobacter dubius</name>
    <dbReference type="NCBI Taxonomy" id="218673"/>
    <lineage>
        <taxon>Bacteria</taxon>
        <taxon>Pseudomonadati</taxon>
        <taxon>Pseudomonadota</taxon>
        <taxon>Alphaproteobacteria</taxon>
        <taxon>Rhodobacterales</taxon>
        <taxon>Roseobacteraceae</taxon>
        <taxon>Sulfitobacter</taxon>
    </lineage>
</organism>